<feature type="region of interest" description="Disordered" evidence="2">
    <location>
        <begin position="364"/>
        <end position="386"/>
    </location>
</feature>
<dbReference type="PROSITE" id="PS51257">
    <property type="entry name" value="PROKAR_LIPOPROTEIN"/>
    <property type="match status" value="1"/>
</dbReference>
<dbReference type="AlphaFoldDB" id="A0A9X2U3T4"/>
<feature type="coiled-coil region" evidence="1">
    <location>
        <begin position="196"/>
        <end position="244"/>
    </location>
</feature>
<evidence type="ECO:0000256" key="1">
    <source>
        <dbReference type="SAM" id="Coils"/>
    </source>
</evidence>
<keyword evidence="1" id="KW-0175">Coiled coil</keyword>
<feature type="compositionally biased region" description="Acidic residues" evidence="2">
    <location>
        <begin position="373"/>
        <end position="386"/>
    </location>
</feature>
<dbReference type="Proteomes" id="UP001155034">
    <property type="component" value="Unassembled WGS sequence"/>
</dbReference>
<accession>A0A9X2U3T4</accession>
<keyword evidence="3" id="KW-0732">Signal</keyword>
<feature type="chain" id="PRO_5040957079" evidence="3">
    <location>
        <begin position="26"/>
        <end position="386"/>
    </location>
</feature>
<evidence type="ECO:0000256" key="2">
    <source>
        <dbReference type="SAM" id="MobiDB-lite"/>
    </source>
</evidence>
<proteinExistence type="predicted"/>
<feature type="coiled-coil region" evidence="1">
    <location>
        <begin position="85"/>
        <end position="112"/>
    </location>
</feature>
<sequence>MFRNRFFLLPLVAVFFILGACQSEGKLTGEVFIVTEGRENIEMGLVEVKAFQSPNMDEYIRNRYDESKSRFKNTSKKADTLLDSLRRIGNKLESIESKYEEVKERKETIMAKYKRDLMSDKRPAGNASSGDKVAARTPVTLRERPEFSSDKTGGILSGDVAEVVSVEEKSVNTFYKLKTEDGNVGWTGYIGDLMNYERFEDDIRSSKEMVEDVKKAYMSAKKSMSNMEERAEKLFERLESYRGQKFYFKALPSPDNSDETDSDGKYELTVEGGVSYYVVAHASRSTGVGEEQYFWMVETTVEGDKVKELNLANDKLGSLAEKKYALSERTLSTVKEIWDSAVGLAKEGEELEWEKLIYRTAFPKDTTGAPIPDDLDVPEDELLSDR</sequence>
<evidence type="ECO:0000313" key="5">
    <source>
        <dbReference type="Proteomes" id="UP001155034"/>
    </source>
</evidence>
<comment type="caution">
    <text evidence="4">The sequence shown here is derived from an EMBL/GenBank/DDBJ whole genome shotgun (WGS) entry which is preliminary data.</text>
</comment>
<name>A0A9X2U3T4_9BACT</name>
<gene>
    <name evidence="4" type="ORF">GGP82_002934</name>
</gene>
<feature type="signal peptide" evidence="3">
    <location>
        <begin position="1"/>
        <end position="25"/>
    </location>
</feature>
<dbReference type="RefSeq" id="WP_259084031.1">
    <property type="nucleotide sequence ID" value="NZ_JANTYZ010000011.1"/>
</dbReference>
<dbReference type="EMBL" id="JANTYZ010000011">
    <property type="protein sequence ID" value="MCS3866361.1"/>
    <property type="molecule type" value="Genomic_DNA"/>
</dbReference>
<evidence type="ECO:0000256" key="3">
    <source>
        <dbReference type="SAM" id="SignalP"/>
    </source>
</evidence>
<reference evidence="4" key="1">
    <citation type="submission" date="2022-08" db="EMBL/GenBank/DDBJ databases">
        <title>Genomic Encyclopedia of Type Strains, Phase V (KMG-V): Genome sequencing to study the core and pangenomes of soil and plant-associated prokaryotes.</title>
        <authorList>
            <person name="Whitman W."/>
        </authorList>
    </citation>
    <scope>NUCLEOTIDE SEQUENCE</scope>
    <source>
        <strain evidence="4">SP2016B</strain>
    </source>
</reference>
<organism evidence="4 5">
    <name type="scientific">Salinibacter ruber</name>
    <dbReference type="NCBI Taxonomy" id="146919"/>
    <lineage>
        <taxon>Bacteria</taxon>
        <taxon>Pseudomonadati</taxon>
        <taxon>Rhodothermota</taxon>
        <taxon>Rhodothermia</taxon>
        <taxon>Rhodothermales</taxon>
        <taxon>Salinibacteraceae</taxon>
        <taxon>Salinibacter</taxon>
    </lineage>
</organism>
<evidence type="ECO:0000313" key="4">
    <source>
        <dbReference type="EMBL" id="MCS3866361.1"/>
    </source>
</evidence>
<protein>
    <submittedName>
        <fullName evidence="4">Archaellum component FlaC</fullName>
    </submittedName>
</protein>